<sequence length="110" mass="12225">VDAKKSEKPIAITAGEPAGIGPELCIEIAYTNWADRTVIITDPDVLLSRAKKIKKEISIKEFNPLVPQNNKLPKRSLLVWPQKFTKPIKCGKPNPENSEIILDGLRLAIK</sequence>
<evidence type="ECO:0008006" key="5">
    <source>
        <dbReference type="Google" id="ProtNLM"/>
    </source>
</evidence>
<dbReference type="Gene3D" id="3.40.718.10">
    <property type="entry name" value="Isopropylmalate Dehydrogenase"/>
    <property type="match status" value="1"/>
</dbReference>
<dbReference type="PANTHER" id="PTHR30004:SF5">
    <property type="entry name" value="4-HYDROXYTHREONINE-4-PHOSPHATE DEHYDROGENASE"/>
    <property type="match status" value="1"/>
</dbReference>
<dbReference type="EMBL" id="UINC01000899">
    <property type="protein sequence ID" value="SUZ62968.1"/>
    <property type="molecule type" value="Genomic_DNA"/>
</dbReference>
<evidence type="ECO:0000313" key="4">
    <source>
        <dbReference type="EMBL" id="SUZ62968.1"/>
    </source>
</evidence>
<organism evidence="4">
    <name type="scientific">marine metagenome</name>
    <dbReference type="NCBI Taxonomy" id="408172"/>
    <lineage>
        <taxon>unclassified sequences</taxon>
        <taxon>metagenomes</taxon>
        <taxon>ecological metagenomes</taxon>
    </lineage>
</organism>
<feature type="non-terminal residue" evidence="4">
    <location>
        <position position="1"/>
    </location>
</feature>
<dbReference type="SUPFAM" id="SSF53659">
    <property type="entry name" value="Isocitrate/Isopropylmalate dehydrogenase-like"/>
    <property type="match status" value="1"/>
</dbReference>
<dbReference type="GO" id="GO:0046872">
    <property type="term" value="F:metal ion binding"/>
    <property type="evidence" value="ECO:0007669"/>
    <property type="project" value="UniProtKB-KW"/>
</dbReference>
<dbReference type="GO" id="GO:0042823">
    <property type="term" value="P:pyridoxal phosphate biosynthetic process"/>
    <property type="evidence" value="ECO:0007669"/>
    <property type="project" value="TreeGrafter"/>
</dbReference>
<gene>
    <name evidence="4" type="ORF">METZ01_LOCUS15822</name>
</gene>
<proteinExistence type="predicted"/>
<evidence type="ECO:0000256" key="3">
    <source>
        <dbReference type="ARBA" id="ARBA00023027"/>
    </source>
</evidence>
<evidence type="ECO:0000256" key="1">
    <source>
        <dbReference type="ARBA" id="ARBA00022723"/>
    </source>
</evidence>
<keyword evidence="2" id="KW-0560">Oxidoreductase</keyword>
<dbReference type="GO" id="GO:0050570">
    <property type="term" value="F:4-hydroxythreonine-4-phosphate dehydrogenase activity"/>
    <property type="evidence" value="ECO:0007669"/>
    <property type="project" value="TreeGrafter"/>
</dbReference>
<dbReference type="GO" id="GO:0051287">
    <property type="term" value="F:NAD binding"/>
    <property type="evidence" value="ECO:0007669"/>
    <property type="project" value="InterPro"/>
</dbReference>
<dbReference type="AlphaFoldDB" id="A0A381P9S0"/>
<accession>A0A381P9S0</accession>
<name>A0A381P9S0_9ZZZZ</name>
<keyword evidence="1" id="KW-0479">Metal-binding</keyword>
<evidence type="ECO:0000256" key="2">
    <source>
        <dbReference type="ARBA" id="ARBA00023002"/>
    </source>
</evidence>
<feature type="non-terminal residue" evidence="4">
    <location>
        <position position="110"/>
    </location>
</feature>
<dbReference type="GO" id="GO:0008615">
    <property type="term" value="P:pyridoxine biosynthetic process"/>
    <property type="evidence" value="ECO:0007669"/>
    <property type="project" value="TreeGrafter"/>
</dbReference>
<reference evidence="4" key="1">
    <citation type="submission" date="2018-05" db="EMBL/GenBank/DDBJ databases">
        <authorList>
            <person name="Lanie J.A."/>
            <person name="Ng W.-L."/>
            <person name="Kazmierczak K.M."/>
            <person name="Andrzejewski T.M."/>
            <person name="Davidsen T.M."/>
            <person name="Wayne K.J."/>
            <person name="Tettelin H."/>
            <person name="Glass J.I."/>
            <person name="Rusch D."/>
            <person name="Podicherti R."/>
            <person name="Tsui H.-C.T."/>
            <person name="Winkler M.E."/>
        </authorList>
    </citation>
    <scope>NUCLEOTIDE SEQUENCE</scope>
</reference>
<keyword evidence="3" id="KW-0520">NAD</keyword>
<dbReference type="InterPro" id="IPR005255">
    <property type="entry name" value="PdxA_fam"/>
</dbReference>
<dbReference type="PANTHER" id="PTHR30004">
    <property type="entry name" value="4-HYDROXYTHREONINE-4-PHOSPHATE DEHYDROGENASE"/>
    <property type="match status" value="1"/>
</dbReference>
<protein>
    <recommendedName>
        <fullName evidence="5">4-hydroxythreonine-4-phosphate dehydrogenase</fullName>
    </recommendedName>
</protein>